<dbReference type="SUPFAM" id="SSF52540">
    <property type="entry name" value="P-loop containing nucleoside triphosphate hydrolases"/>
    <property type="match status" value="1"/>
</dbReference>
<dbReference type="AlphaFoldDB" id="A0A0E0MFK5"/>
<feature type="domain" description="NB-ARC" evidence="1">
    <location>
        <begin position="106"/>
        <end position="156"/>
    </location>
</feature>
<evidence type="ECO:0000313" key="3">
    <source>
        <dbReference type="Proteomes" id="UP000026962"/>
    </source>
</evidence>
<dbReference type="PANTHER" id="PTHR36766:SF55">
    <property type="entry name" value="OS11G0492900 PROTEIN"/>
    <property type="match status" value="1"/>
</dbReference>
<evidence type="ECO:0000259" key="1">
    <source>
        <dbReference type="Pfam" id="PF00931"/>
    </source>
</evidence>
<dbReference type="InterPro" id="IPR027417">
    <property type="entry name" value="P-loop_NTPase"/>
</dbReference>
<accession>A0A0E0MFK5</accession>
<dbReference type="InterPro" id="IPR002182">
    <property type="entry name" value="NB-ARC"/>
</dbReference>
<keyword evidence="3" id="KW-1185">Reference proteome</keyword>
<organism evidence="2">
    <name type="scientific">Oryza punctata</name>
    <name type="common">Red rice</name>
    <dbReference type="NCBI Taxonomy" id="4537"/>
    <lineage>
        <taxon>Eukaryota</taxon>
        <taxon>Viridiplantae</taxon>
        <taxon>Streptophyta</taxon>
        <taxon>Embryophyta</taxon>
        <taxon>Tracheophyta</taxon>
        <taxon>Spermatophyta</taxon>
        <taxon>Magnoliopsida</taxon>
        <taxon>Liliopsida</taxon>
        <taxon>Poales</taxon>
        <taxon>Poaceae</taxon>
        <taxon>BOP clade</taxon>
        <taxon>Oryzoideae</taxon>
        <taxon>Oryzeae</taxon>
        <taxon>Oryzinae</taxon>
        <taxon>Oryza</taxon>
    </lineage>
</organism>
<reference evidence="2" key="2">
    <citation type="submission" date="2018-05" db="EMBL/GenBank/DDBJ databases">
        <title>OpunRS2 (Oryza punctata Reference Sequence Version 2).</title>
        <authorList>
            <person name="Zhang J."/>
            <person name="Kudrna D."/>
            <person name="Lee S."/>
            <person name="Talag J."/>
            <person name="Welchert J."/>
            <person name="Wing R.A."/>
        </authorList>
    </citation>
    <scope>NUCLEOTIDE SEQUENCE [LARGE SCALE GENOMIC DNA]</scope>
</reference>
<dbReference type="EnsemblPlants" id="OPUNC11G11790.1">
    <property type="protein sequence ID" value="OPUNC11G11790.1"/>
    <property type="gene ID" value="OPUNC11G11790"/>
</dbReference>
<dbReference type="Proteomes" id="UP000026962">
    <property type="component" value="Chromosome 11"/>
</dbReference>
<reference evidence="2" key="1">
    <citation type="submission" date="2015-04" db="UniProtKB">
        <authorList>
            <consortium name="EnsemblPlants"/>
        </authorList>
    </citation>
    <scope>IDENTIFICATION</scope>
</reference>
<proteinExistence type="predicted"/>
<dbReference type="PANTHER" id="PTHR36766">
    <property type="entry name" value="PLANT BROAD-SPECTRUM MILDEW RESISTANCE PROTEIN RPW8"/>
    <property type="match status" value="1"/>
</dbReference>
<sequence length="164" mass="18954">MVYVPDDLAIKTRKLIKRFHEIKYYSDNFALSDNDGERQLAPDVGSLRKTSSVVFEKSIVGREKDKENILVYNDPRVCRSFDVRAWISVSDQFDVSNITRSIIVAEVLLDEMKGKKVLLVLDDVRNERRDYCWDLLCMPLWSTKLCKIVVTTRSESRKACADNA</sequence>
<dbReference type="Gramene" id="OPUNC11G11790.1">
    <property type="protein sequence ID" value="OPUNC11G11790.1"/>
    <property type="gene ID" value="OPUNC11G11790"/>
</dbReference>
<protein>
    <recommendedName>
        <fullName evidence="1">NB-ARC domain-containing protein</fullName>
    </recommendedName>
</protein>
<name>A0A0E0MFK5_ORYPU</name>
<dbReference type="HOGENOM" id="CLU_1621665_0_0_1"/>
<dbReference type="Gene3D" id="3.40.50.300">
    <property type="entry name" value="P-loop containing nucleotide triphosphate hydrolases"/>
    <property type="match status" value="1"/>
</dbReference>
<dbReference type="STRING" id="4537.A0A0E0MFK5"/>
<dbReference type="Pfam" id="PF00931">
    <property type="entry name" value="NB-ARC"/>
    <property type="match status" value="1"/>
</dbReference>
<evidence type="ECO:0000313" key="2">
    <source>
        <dbReference type="EnsemblPlants" id="OPUNC11G11790.1"/>
    </source>
</evidence>
<dbReference type="GO" id="GO:0043531">
    <property type="term" value="F:ADP binding"/>
    <property type="evidence" value="ECO:0007669"/>
    <property type="project" value="InterPro"/>
</dbReference>